<keyword evidence="3" id="KW-1185">Reference proteome</keyword>
<feature type="compositionally biased region" description="Polar residues" evidence="1">
    <location>
        <begin position="1"/>
        <end position="11"/>
    </location>
</feature>
<evidence type="ECO:0000313" key="2">
    <source>
        <dbReference type="EMBL" id="CZR53478.1"/>
    </source>
</evidence>
<organism evidence="2 3">
    <name type="scientific">Phialocephala subalpina</name>
    <dbReference type="NCBI Taxonomy" id="576137"/>
    <lineage>
        <taxon>Eukaryota</taxon>
        <taxon>Fungi</taxon>
        <taxon>Dikarya</taxon>
        <taxon>Ascomycota</taxon>
        <taxon>Pezizomycotina</taxon>
        <taxon>Leotiomycetes</taxon>
        <taxon>Helotiales</taxon>
        <taxon>Mollisiaceae</taxon>
        <taxon>Phialocephala</taxon>
        <taxon>Phialocephala fortinii species complex</taxon>
    </lineage>
</organism>
<dbReference type="AlphaFoldDB" id="A0A1L7WL35"/>
<proteinExistence type="predicted"/>
<gene>
    <name evidence="2" type="ORF">PAC_03357</name>
</gene>
<name>A0A1L7WL35_9HELO</name>
<dbReference type="EMBL" id="FJOG01000003">
    <property type="protein sequence ID" value="CZR53478.1"/>
    <property type="molecule type" value="Genomic_DNA"/>
</dbReference>
<feature type="compositionally biased region" description="Pro residues" evidence="1">
    <location>
        <begin position="24"/>
        <end position="36"/>
    </location>
</feature>
<protein>
    <submittedName>
        <fullName evidence="2">Uncharacterized protein</fullName>
    </submittedName>
</protein>
<evidence type="ECO:0000256" key="1">
    <source>
        <dbReference type="SAM" id="MobiDB-lite"/>
    </source>
</evidence>
<accession>A0A1L7WL35</accession>
<sequence length="101" mass="10847">MSESPTNTNEQQIDDSPDPGDQLPTPPRTPSAPPGPSLKDDPNLQEALSARFIKFVYNEVQGLDAKDVVFLLGHLGKMVTEIHGEVSKIVGEEVDSHGAPT</sequence>
<dbReference type="Proteomes" id="UP000184330">
    <property type="component" value="Unassembled WGS sequence"/>
</dbReference>
<reference evidence="2 3" key="1">
    <citation type="submission" date="2016-03" db="EMBL/GenBank/DDBJ databases">
        <authorList>
            <person name="Ploux O."/>
        </authorList>
    </citation>
    <scope>NUCLEOTIDE SEQUENCE [LARGE SCALE GENOMIC DNA]</scope>
    <source>
        <strain evidence="2 3">UAMH 11012</strain>
    </source>
</reference>
<feature type="region of interest" description="Disordered" evidence="1">
    <location>
        <begin position="1"/>
        <end position="44"/>
    </location>
</feature>
<evidence type="ECO:0000313" key="3">
    <source>
        <dbReference type="Proteomes" id="UP000184330"/>
    </source>
</evidence>